<gene>
    <name evidence="4" type="ORF">INF30_04105</name>
</gene>
<keyword evidence="1" id="KW-0238">DNA-binding</keyword>
<feature type="domain" description="HTH cro/C1-type" evidence="3">
    <location>
        <begin position="61"/>
        <end position="115"/>
    </location>
</feature>
<dbReference type="RefSeq" id="WP_226394323.1">
    <property type="nucleotide sequence ID" value="NZ_JADCKL010000002.1"/>
</dbReference>
<proteinExistence type="predicted"/>
<sequence>MEILSALSVVIAFFNLIYVLGTFVGGVYLFILVVKALRKYIRSGNVTPETARTRKSLGEVLKKHRTDSGMTQEFVAQALGISRQAVSKWENGTSEPTTTNLIALAKLFGVAPEDLLQEVQK</sequence>
<keyword evidence="2" id="KW-1133">Transmembrane helix</keyword>
<evidence type="ECO:0000313" key="5">
    <source>
        <dbReference type="Proteomes" id="UP000758652"/>
    </source>
</evidence>
<keyword evidence="2" id="KW-0812">Transmembrane</keyword>
<reference evidence="4 5" key="1">
    <citation type="submission" date="2020-10" db="EMBL/GenBank/DDBJ databases">
        <title>ChiBAC.</title>
        <authorList>
            <person name="Zenner C."/>
            <person name="Hitch T.C.A."/>
            <person name="Clavel T."/>
        </authorList>
    </citation>
    <scope>NUCLEOTIDE SEQUENCE [LARGE SCALE GENOMIC DNA]</scope>
    <source>
        <strain evidence="4 5">DSM 108991</strain>
    </source>
</reference>
<organism evidence="4 5">
    <name type="scientific">Claveliimonas monacensis</name>
    <dbReference type="NCBI Taxonomy" id="2779351"/>
    <lineage>
        <taxon>Bacteria</taxon>
        <taxon>Bacillati</taxon>
        <taxon>Bacillota</taxon>
        <taxon>Clostridia</taxon>
        <taxon>Lachnospirales</taxon>
        <taxon>Lachnospiraceae</taxon>
        <taxon>Claveliimonas</taxon>
    </lineage>
</organism>
<protein>
    <submittedName>
        <fullName evidence="4">Helix-turn-helix transcriptional regulator</fullName>
    </submittedName>
</protein>
<dbReference type="Pfam" id="PF01381">
    <property type="entry name" value="HTH_3"/>
    <property type="match status" value="1"/>
</dbReference>
<evidence type="ECO:0000259" key="3">
    <source>
        <dbReference type="PROSITE" id="PS50943"/>
    </source>
</evidence>
<comment type="caution">
    <text evidence="4">The sequence shown here is derived from an EMBL/GenBank/DDBJ whole genome shotgun (WGS) entry which is preliminary data.</text>
</comment>
<name>A0ABR9RHM5_9FIRM</name>
<dbReference type="InterPro" id="IPR001387">
    <property type="entry name" value="Cro/C1-type_HTH"/>
</dbReference>
<evidence type="ECO:0000256" key="2">
    <source>
        <dbReference type="SAM" id="Phobius"/>
    </source>
</evidence>
<evidence type="ECO:0000313" key="4">
    <source>
        <dbReference type="EMBL" id="MBE5062448.1"/>
    </source>
</evidence>
<dbReference type="PROSITE" id="PS50943">
    <property type="entry name" value="HTH_CROC1"/>
    <property type="match status" value="1"/>
</dbReference>
<dbReference type="SMART" id="SM00530">
    <property type="entry name" value="HTH_XRE"/>
    <property type="match status" value="1"/>
</dbReference>
<accession>A0ABR9RHM5</accession>
<keyword evidence="2" id="KW-0472">Membrane</keyword>
<dbReference type="CDD" id="cd00093">
    <property type="entry name" value="HTH_XRE"/>
    <property type="match status" value="1"/>
</dbReference>
<dbReference type="EMBL" id="JADCKL010000002">
    <property type="protein sequence ID" value="MBE5062448.1"/>
    <property type="molecule type" value="Genomic_DNA"/>
</dbReference>
<dbReference type="Proteomes" id="UP000758652">
    <property type="component" value="Unassembled WGS sequence"/>
</dbReference>
<keyword evidence="5" id="KW-1185">Reference proteome</keyword>
<dbReference type="PANTHER" id="PTHR46558">
    <property type="entry name" value="TRACRIPTIONAL REGULATORY PROTEIN-RELATED-RELATED"/>
    <property type="match status" value="1"/>
</dbReference>
<dbReference type="PANTHER" id="PTHR46558:SF4">
    <property type="entry name" value="DNA-BIDING PHAGE PROTEIN"/>
    <property type="match status" value="1"/>
</dbReference>
<feature type="transmembrane region" description="Helical" evidence="2">
    <location>
        <begin position="6"/>
        <end position="34"/>
    </location>
</feature>
<evidence type="ECO:0000256" key="1">
    <source>
        <dbReference type="ARBA" id="ARBA00023125"/>
    </source>
</evidence>